<comment type="caution">
    <text evidence="1">The sequence shown here is derived from an EMBL/GenBank/DDBJ whole genome shotgun (WGS) entry which is preliminary data.</text>
</comment>
<dbReference type="EMBL" id="JACJJC010000090">
    <property type="protein sequence ID" value="MBM6705070.1"/>
    <property type="molecule type" value="Genomic_DNA"/>
</dbReference>
<reference evidence="1 2" key="1">
    <citation type="journal article" date="2021" name="Sci. Rep.">
        <title>The distribution of antibiotic resistance genes in chicken gut microbiota commensals.</title>
        <authorList>
            <person name="Juricova H."/>
            <person name="Matiasovicova J."/>
            <person name="Kubasova T."/>
            <person name="Cejkova D."/>
            <person name="Rychlik I."/>
        </authorList>
    </citation>
    <scope>NUCLEOTIDE SEQUENCE [LARGE SCALE GENOMIC DNA]</scope>
    <source>
        <strain evidence="1 2">An829</strain>
    </source>
</reference>
<evidence type="ECO:0000313" key="2">
    <source>
        <dbReference type="Proteomes" id="UP000715095"/>
    </source>
</evidence>
<feature type="non-terminal residue" evidence="1">
    <location>
        <position position="405"/>
    </location>
</feature>
<accession>A0ABS2DWI0</accession>
<organism evidence="1 2">
    <name type="scientific">Sutterella massiliensis</name>
    <dbReference type="NCBI Taxonomy" id="1816689"/>
    <lineage>
        <taxon>Bacteria</taxon>
        <taxon>Pseudomonadati</taxon>
        <taxon>Pseudomonadota</taxon>
        <taxon>Betaproteobacteria</taxon>
        <taxon>Burkholderiales</taxon>
        <taxon>Sutterellaceae</taxon>
        <taxon>Sutterella</taxon>
    </lineage>
</organism>
<name>A0ABS2DWI0_9BURK</name>
<keyword evidence="2" id="KW-1185">Reference proteome</keyword>
<dbReference type="Proteomes" id="UP000715095">
    <property type="component" value="Unassembled WGS sequence"/>
</dbReference>
<sequence>FGVQAAEQPLENFNLTTGEHTFTAAGTIEGGSFIRSADGIGSSEVTISTTGETVFDGSNIVSTGHPDYTAGVVVTRGDSIGLYYRTEPDSPDSTAAAFYTEDQVREIFSQGYDAVKEAFSTEDGYVPPESLTVDDVLKALEAAHNLADAGVMTTFDFQADGSLTFRDSTLSFDSVGVTNIKTAGRLTFDNSSVTYTGGGATNTISANGIDILSGTFHTIGSVGDNVYASKFDDRNRFDRNRWTLGECLTISTTDGMNFGAEGSTVGPDVLFRDGMIIVQGSGDWNINSGTVTLDGQFRSTLISDYRTSGDLNITGGTINIISGDRINRVQGESASMLMTGRDLYISGDDTVVNLVNGQIYASAKTTISGGTINMTGDSAISSTTAGELVITGGNFNIDTCLLYTS</sequence>
<evidence type="ECO:0000313" key="1">
    <source>
        <dbReference type="EMBL" id="MBM6705070.1"/>
    </source>
</evidence>
<protein>
    <submittedName>
        <fullName evidence="1">Uncharacterized protein</fullName>
    </submittedName>
</protein>
<proteinExistence type="predicted"/>
<gene>
    <name evidence="1" type="ORF">H6A60_11400</name>
</gene>
<feature type="non-terminal residue" evidence="1">
    <location>
        <position position="1"/>
    </location>
</feature>